<dbReference type="NCBIfam" id="NF008528">
    <property type="entry name" value="PRK11463.1-2"/>
    <property type="match status" value="1"/>
</dbReference>
<keyword evidence="2" id="KW-0472">Membrane</keyword>
<dbReference type="PANTHER" id="PTHR35335">
    <property type="entry name" value="UPF0716 PROTEIN FXSA"/>
    <property type="match status" value="1"/>
</dbReference>
<dbReference type="PANTHER" id="PTHR35335:SF1">
    <property type="entry name" value="UPF0716 PROTEIN FXSA"/>
    <property type="match status" value="1"/>
</dbReference>
<name>A0A1I1MXQ2_9ACTN</name>
<feature type="transmembrane region" description="Helical" evidence="2">
    <location>
        <begin position="26"/>
        <end position="45"/>
    </location>
</feature>
<evidence type="ECO:0000256" key="2">
    <source>
        <dbReference type="SAM" id="Phobius"/>
    </source>
</evidence>
<dbReference type="InterPro" id="IPR007313">
    <property type="entry name" value="FxsA"/>
</dbReference>
<dbReference type="Proteomes" id="UP000199207">
    <property type="component" value="Unassembled WGS sequence"/>
</dbReference>
<proteinExistence type="predicted"/>
<keyword evidence="2" id="KW-1133">Transmembrane helix</keyword>
<gene>
    <name evidence="3" type="ORF">SAMN05421773_107118</name>
</gene>
<evidence type="ECO:0000313" key="3">
    <source>
        <dbReference type="EMBL" id="SFC89886.1"/>
    </source>
</evidence>
<reference evidence="3 4" key="1">
    <citation type="submission" date="2016-10" db="EMBL/GenBank/DDBJ databases">
        <authorList>
            <person name="de Groot N.N."/>
        </authorList>
    </citation>
    <scope>NUCLEOTIDE SEQUENCE [LARGE SCALE GENOMIC DNA]</scope>
    <source>
        <strain evidence="3 4">CGMCC 4.5739</strain>
    </source>
</reference>
<protein>
    <submittedName>
        <fullName evidence="3">UPF0716 protein FxsA</fullName>
    </submittedName>
</protein>
<dbReference type="RefSeq" id="WP_093839237.1">
    <property type="nucleotide sequence ID" value="NZ_FOLM01000007.1"/>
</dbReference>
<organism evidence="3 4">
    <name type="scientific">Streptomyces aidingensis</name>
    <dbReference type="NCBI Taxonomy" id="910347"/>
    <lineage>
        <taxon>Bacteria</taxon>
        <taxon>Bacillati</taxon>
        <taxon>Actinomycetota</taxon>
        <taxon>Actinomycetes</taxon>
        <taxon>Kitasatosporales</taxon>
        <taxon>Streptomycetaceae</taxon>
        <taxon>Streptomyces</taxon>
    </lineage>
</organism>
<sequence length="216" mass="21848">MTTGNSRPSRNPAGPAGRAGRRLRTLLPLGVALWALAELWLLILLGDAAGGFTVFLVLLAGLVLGALVIRQAGSRAWRRLAESLQRGGPESAAAGSGNGLTMLGGLLLMVPGLLSDAAGLLCVFPPTAALLRRTGARLLRSGKGPLGTAYRQFKDAEEAARLRRSEAAGDGGGRVVRGEVVPDDGPAGGGSGPGGPGAPEEDPGEGPRGELGGPRR</sequence>
<feature type="region of interest" description="Disordered" evidence="1">
    <location>
        <begin position="164"/>
        <end position="216"/>
    </location>
</feature>
<evidence type="ECO:0000256" key="1">
    <source>
        <dbReference type="SAM" id="MobiDB-lite"/>
    </source>
</evidence>
<accession>A0A1I1MXQ2</accession>
<feature type="compositionally biased region" description="Gly residues" evidence="1">
    <location>
        <begin position="186"/>
        <end position="197"/>
    </location>
</feature>
<keyword evidence="4" id="KW-1185">Reference proteome</keyword>
<dbReference type="STRING" id="910347.SAMN05421773_107118"/>
<evidence type="ECO:0000313" key="4">
    <source>
        <dbReference type="Proteomes" id="UP000199207"/>
    </source>
</evidence>
<keyword evidence="2" id="KW-0812">Transmembrane</keyword>
<dbReference type="GO" id="GO:0016020">
    <property type="term" value="C:membrane"/>
    <property type="evidence" value="ECO:0007669"/>
    <property type="project" value="InterPro"/>
</dbReference>
<dbReference type="NCBIfam" id="NF008527">
    <property type="entry name" value="PRK11463.1-1"/>
    <property type="match status" value="1"/>
</dbReference>
<dbReference type="EMBL" id="FOLM01000007">
    <property type="protein sequence ID" value="SFC89886.1"/>
    <property type="molecule type" value="Genomic_DNA"/>
</dbReference>
<dbReference type="Pfam" id="PF04186">
    <property type="entry name" value="FxsA"/>
    <property type="match status" value="1"/>
</dbReference>
<dbReference type="AlphaFoldDB" id="A0A1I1MXQ2"/>
<feature type="transmembrane region" description="Helical" evidence="2">
    <location>
        <begin position="51"/>
        <end position="69"/>
    </location>
</feature>